<evidence type="ECO:0000256" key="1">
    <source>
        <dbReference type="SAM" id="Phobius"/>
    </source>
</evidence>
<keyword evidence="1" id="KW-0812">Transmembrane</keyword>
<evidence type="ECO:0000313" key="3">
    <source>
        <dbReference type="EMBL" id="KKT34528.1"/>
    </source>
</evidence>
<evidence type="ECO:0000313" key="4">
    <source>
        <dbReference type="Proteomes" id="UP000034617"/>
    </source>
</evidence>
<dbReference type="PATRIC" id="fig|1618447.3.peg.1254"/>
<dbReference type="Pfam" id="PF09851">
    <property type="entry name" value="SHOCT"/>
    <property type="match status" value="1"/>
</dbReference>
<accession>A0A0G1GJL2</accession>
<sequence>MFWSPHHFYTGGSYGFWGTPSLFSILFFIGIIILFVSLFRKSSDEEKDESGKEETALDILKKRYAKGEITKRQYLEMKKDIG</sequence>
<evidence type="ECO:0000259" key="2">
    <source>
        <dbReference type="Pfam" id="PF09851"/>
    </source>
</evidence>
<keyword evidence="1" id="KW-1133">Transmembrane helix</keyword>
<feature type="domain" description="SHOCT" evidence="2">
    <location>
        <begin position="55"/>
        <end position="81"/>
    </location>
</feature>
<dbReference type="InterPro" id="IPR018649">
    <property type="entry name" value="SHOCT"/>
</dbReference>
<proteinExistence type="predicted"/>
<protein>
    <recommendedName>
        <fullName evidence="2">SHOCT domain-containing protein</fullName>
    </recommendedName>
</protein>
<comment type="caution">
    <text evidence="3">The sequence shown here is derived from an EMBL/GenBank/DDBJ whole genome shotgun (WGS) entry which is preliminary data.</text>
</comment>
<dbReference type="EMBL" id="LCHM01000072">
    <property type="protein sequence ID" value="KKT34528.1"/>
    <property type="molecule type" value="Genomic_DNA"/>
</dbReference>
<keyword evidence="1" id="KW-0472">Membrane</keyword>
<name>A0A0G1GJL2_9BACT</name>
<dbReference type="Proteomes" id="UP000034617">
    <property type="component" value="Unassembled WGS sequence"/>
</dbReference>
<reference evidence="3 4" key="1">
    <citation type="journal article" date="2015" name="Nature">
        <title>rRNA introns, odd ribosomes, and small enigmatic genomes across a large radiation of phyla.</title>
        <authorList>
            <person name="Brown C.T."/>
            <person name="Hug L.A."/>
            <person name="Thomas B.C."/>
            <person name="Sharon I."/>
            <person name="Castelle C.J."/>
            <person name="Singh A."/>
            <person name="Wilkins M.J."/>
            <person name="Williams K.H."/>
            <person name="Banfield J.F."/>
        </authorList>
    </citation>
    <scope>NUCLEOTIDE SEQUENCE [LARGE SCALE GENOMIC DNA]</scope>
</reference>
<organism evidence="3 4">
    <name type="scientific">Candidatus Gottesmanbacteria bacterium GW2011_GWB1_44_11c</name>
    <dbReference type="NCBI Taxonomy" id="1618447"/>
    <lineage>
        <taxon>Bacteria</taxon>
        <taxon>Candidatus Gottesmaniibacteriota</taxon>
    </lineage>
</organism>
<feature type="transmembrane region" description="Helical" evidence="1">
    <location>
        <begin position="20"/>
        <end position="39"/>
    </location>
</feature>
<gene>
    <name evidence="3" type="ORF">UW22_C0072G0007</name>
</gene>
<dbReference type="AlphaFoldDB" id="A0A0G1GJL2"/>